<dbReference type="Gene3D" id="3.30.750.70">
    <property type="entry name" value="4-hydroxybutyrate coenzyme like domains"/>
    <property type="match status" value="1"/>
</dbReference>
<evidence type="ECO:0000259" key="4">
    <source>
        <dbReference type="Pfam" id="PF13336"/>
    </source>
</evidence>
<evidence type="ECO:0000313" key="6">
    <source>
        <dbReference type="Proteomes" id="UP001500067"/>
    </source>
</evidence>
<organism evidence="5 6">
    <name type="scientific">Nemorincola caseinilytica</name>
    <dbReference type="NCBI Taxonomy" id="2054315"/>
    <lineage>
        <taxon>Bacteria</taxon>
        <taxon>Pseudomonadati</taxon>
        <taxon>Bacteroidota</taxon>
        <taxon>Chitinophagia</taxon>
        <taxon>Chitinophagales</taxon>
        <taxon>Chitinophagaceae</taxon>
        <taxon>Nemorincola</taxon>
    </lineage>
</organism>
<dbReference type="Pfam" id="PF13336">
    <property type="entry name" value="AcetylCoA_hyd_C"/>
    <property type="match status" value="1"/>
</dbReference>
<dbReference type="InterPro" id="IPR003702">
    <property type="entry name" value="ActCoA_hydro_N"/>
</dbReference>
<dbReference type="PANTHER" id="PTHR21432:SF20">
    <property type="entry name" value="ACETYL-COA HYDROLASE"/>
    <property type="match status" value="1"/>
</dbReference>
<dbReference type="RefSeq" id="WP_345082620.1">
    <property type="nucleotide sequence ID" value="NZ_BAABFA010000011.1"/>
</dbReference>
<evidence type="ECO:0000313" key="5">
    <source>
        <dbReference type="EMBL" id="GAA4466413.1"/>
    </source>
</evidence>
<feature type="domain" description="Acetyl-CoA hydrolase/transferase N-terminal" evidence="3">
    <location>
        <begin position="10"/>
        <end position="175"/>
    </location>
</feature>
<sequence length="442" mass="47734">MKMQQDLNYISAADAVKLVQNDQRVFIHGGAATPLKLVNALLDRGGSIHNVELVSISTYGHINWDRPEVKNSFFLNSLFVSENVRGWANSPYGDYVPVFLSEITRLFDSRTMPIDVALIQVSPPDVNGYCTLGTSVDIALSAVRNARLVIAQVNPGMPRVMGEGVIHTSRLHAMVWEEAALPEIKASGKGDAITNGVAAHLASVIEDGATLQMGIGTIPDAVLNSLIGHKDLGIHTEMLSDGVIPLIESGVINNSRKKVLPGKTVSTFILGTKKIYDFVDNNPLVNCLNAGFVNDTNVIAQNPRVTAINSAIEIDITGQVCADSMGTYQYSGIGGQMDFMRGAALSGNGKPIIALPSIARSGNSRIVANLKQGAGVVTTRGHIHYVATEYGIVDLYGKNLEQRAKLLIEIAHPTHKDMLEREYHTRFGKLLTGYRTVPLEGR</sequence>
<accession>A0ABP8NHE2</accession>
<dbReference type="EMBL" id="BAABFA010000011">
    <property type="protein sequence ID" value="GAA4466413.1"/>
    <property type="molecule type" value="Genomic_DNA"/>
</dbReference>
<dbReference type="InterPro" id="IPR026888">
    <property type="entry name" value="AcetylCoA_hyd_C"/>
</dbReference>
<dbReference type="InterPro" id="IPR038460">
    <property type="entry name" value="AcetylCoA_hyd_C_sf"/>
</dbReference>
<dbReference type="PANTHER" id="PTHR21432">
    <property type="entry name" value="ACETYL-COA HYDROLASE-RELATED"/>
    <property type="match status" value="1"/>
</dbReference>
<reference evidence="6" key="1">
    <citation type="journal article" date="2019" name="Int. J. Syst. Evol. Microbiol.">
        <title>The Global Catalogue of Microorganisms (GCM) 10K type strain sequencing project: providing services to taxonomists for standard genome sequencing and annotation.</title>
        <authorList>
            <consortium name="The Broad Institute Genomics Platform"/>
            <consortium name="The Broad Institute Genome Sequencing Center for Infectious Disease"/>
            <person name="Wu L."/>
            <person name="Ma J."/>
        </authorList>
    </citation>
    <scope>NUCLEOTIDE SEQUENCE [LARGE SCALE GENOMIC DNA]</scope>
    <source>
        <strain evidence="6">JCM 32105</strain>
    </source>
</reference>
<comment type="similarity">
    <text evidence="1">Belongs to the acetyl-CoA hydrolase/transferase family.</text>
</comment>
<keyword evidence="2" id="KW-0808">Transferase</keyword>
<evidence type="ECO:0000256" key="2">
    <source>
        <dbReference type="ARBA" id="ARBA00022679"/>
    </source>
</evidence>
<evidence type="ECO:0000259" key="3">
    <source>
        <dbReference type="Pfam" id="PF02550"/>
    </source>
</evidence>
<dbReference type="InterPro" id="IPR037171">
    <property type="entry name" value="NagB/RpiA_transferase-like"/>
</dbReference>
<dbReference type="Pfam" id="PF02550">
    <property type="entry name" value="AcetylCoA_hydro"/>
    <property type="match status" value="1"/>
</dbReference>
<gene>
    <name evidence="5" type="ORF">GCM10023093_20520</name>
</gene>
<evidence type="ECO:0000256" key="1">
    <source>
        <dbReference type="ARBA" id="ARBA00009632"/>
    </source>
</evidence>
<comment type="caution">
    <text evidence="5">The sequence shown here is derived from an EMBL/GenBank/DDBJ whole genome shotgun (WGS) entry which is preliminary data.</text>
</comment>
<dbReference type="SUPFAM" id="SSF100950">
    <property type="entry name" value="NagB/RpiA/CoA transferase-like"/>
    <property type="match status" value="2"/>
</dbReference>
<proteinExistence type="inferred from homology"/>
<dbReference type="GO" id="GO:0016787">
    <property type="term" value="F:hydrolase activity"/>
    <property type="evidence" value="ECO:0007669"/>
    <property type="project" value="UniProtKB-KW"/>
</dbReference>
<dbReference type="Proteomes" id="UP001500067">
    <property type="component" value="Unassembled WGS sequence"/>
</dbReference>
<dbReference type="Gene3D" id="3.40.1080.20">
    <property type="entry name" value="Acetyl-CoA hydrolase/transferase C-terminal domain"/>
    <property type="match status" value="1"/>
</dbReference>
<keyword evidence="6" id="KW-1185">Reference proteome</keyword>
<keyword evidence="5" id="KW-0378">Hydrolase</keyword>
<dbReference type="InterPro" id="IPR046433">
    <property type="entry name" value="ActCoA_hydro"/>
</dbReference>
<dbReference type="Gene3D" id="3.40.1080.10">
    <property type="entry name" value="Glutaconate Coenzyme A-transferase"/>
    <property type="match status" value="1"/>
</dbReference>
<name>A0ABP8NHE2_9BACT</name>
<feature type="domain" description="Acetyl-CoA hydrolase/transferase C-terminal" evidence="4">
    <location>
        <begin position="271"/>
        <end position="422"/>
    </location>
</feature>
<protein>
    <submittedName>
        <fullName evidence="5">Acetyl-CoA hydrolase/transferase C-terminal domain-containing protein</fullName>
    </submittedName>
</protein>